<dbReference type="Proteomes" id="UP001055219">
    <property type="component" value="Unassembled WGS sequence"/>
</dbReference>
<gene>
    <name evidence="1" type="ORF">J7T54_000091</name>
</gene>
<name>A0A9Q0BD53_9HYPO</name>
<dbReference type="EMBL" id="JAGIXG020000036">
    <property type="protein sequence ID" value="KAI6780185.1"/>
    <property type="molecule type" value="Genomic_DNA"/>
</dbReference>
<dbReference type="GeneID" id="75826613"/>
<accession>A0A9Q0BD53</accession>
<organism evidence="1 2">
    <name type="scientific">Emericellopsis cladophorae</name>
    <dbReference type="NCBI Taxonomy" id="2686198"/>
    <lineage>
        <taxon>Eukaryota</taxon>
        <taxon>Fungi</taxon>
        <taxon>Dikarya</taxon>
        <taxon>Ascomycota</taxon>
        <taxon>Pezizomycotina</taxon>
        <taxon>Sordariomycetes</taxon>
        <taxon>Hypocreomycetidae</taxon>
        <taxon>Hypocreales</taxon>
        <taxon>Bionectriaceae</taxon>
        <taxon>Emericellopsis</taxon>
    </lineage>
</organism>
<evidence type="ECO:0000313" key="1">
    <source>
        <dbReference type="EMBL" id="KAI6780185.1"/>
    </source>
</evidence>
<evidence type="ECO:0000313" key="2">
    <source>
        <dbReference type="Proteomes" id="UP001055219"/>
    </source>
</evidence>
<keyword evidence="2" id="KW-1185">Reference proteome</keyword>
<reference evidence="1" key="2">
    <citation type="submission" date="2022-07" db="EMBL/GenBank/DDBJ databases">
        <authorList>
            <person name="Goncalves M.F.M."/>
            <person name="Hilario S."/>
            <person name="Van De Peer Y."/>
            <person name="Esteves A.C."/>
            <person name="Alves A."/>
        </authorList>
    </citation>
    <scope>NUCLEOTIDE SEQUENCE</scope>
    <source>
        <strain evidence="1">MUM 19.33</strain>
    </source>
</reference>
<reference evidence="1" key="1">
    <citation type="journal article" date="2021" name="J Fungi (Basel)">
        <title>Genomic and Metabolomic Analyses of the Marine Fungus Emericellopsis cladophorae: Insights into Saltwater Adaptability Mechanisms and Its Biosynthetic Potential.</title>
        <authorList>
            <person name="Goncalves M.F.M."/>
            <person name="Hilario S."/>
            <person name="Van de Peer Y."/>
            <person name="Esteves A.C."/>
            <person name="Alves A."/>
        </authorList>
    </citation>
    <scope>NUCLEOTIDE SEQUENCE</scope>
    <source>
        <strain evidence="1">MUM 19.33</strain>
    </source>
</reference>
<dbReference type="RefSeq" id="XP_051361041.1">
    <property type="nucleotide sequence ID" value="XM_051507841.1"/>
</dbReference>
<comment type="caution">
    <text evidence="1">The sequence shown here is derived from an EMBL/GenBank/DDBJ whole genome shotgun (WGS) entry which is preliminary data.</text>
</comment>
<sequence length="93" mass="10308">MPHTVEVDAATMNIKDAWAVKEACEAADGYTVASMGMEEWKMTVDYEHGIDNATYEFGWLVIAIQNAGFTVTHGHNMHTAIADYQTIDLLVTK</sequence>
<dbReference type="AlphaFoldDB" id="A0A9Q0BD53"/>
<protein>
    <submittedName>
        <fullName evidence="1">Uncharacterized protein</fullName>
    </submittedName>
</protein>
<proteinExistence type="predicted"/>